<proteinExistence type="predicted"/>
<dbReference type="EMBL" id="CP012332">
    <property type="protein sequence ID" value="AKU89908.1"/>
    <property type="molecule type" value="Genomic_DNA"/>
</dbReference>
<dbReference type="AlphaFoldDB" id="A0A0K1P8P9"/>
<dbReference type="STRING" id="1391653.AKJ08_0295"/>
<dbReference type="InterPro" id="IPR001206">
    <property type="entry name" value="Diacylglycerol_kinase_cat_dom"/>
</dbReference>
<evidence type="ECO:0000256" key="2">
    <source>
        <dbReference type="ARBA" id="ARBA00022741"/>
    </source>
</evidence>
<keyword evidence="3" id="KW-0418">Kinase</keyword>
<protein>
    <submittedName>
        <fullName evidence="6">Transcription regulator</fullName>
    </submittedName>
</protein>
<reference evidence="6 7" key="1">
    <citation type="submission" date="2015-08" db="EMBL/GenBank/DDBJ databases">
        <authorList>
            <person name="Babu N.S."/>
            <person name="Beckwith C.J."/>
            <person name="Beseler K.G."/>
            <person name="Brison A."/>
            <person name="Carone J.V."/>
            <person name="Caskin T.P."/>
            <person name="Diamond M."/>
            <person name="Durham M.E."/>
            <person name="Foxe J.M."/>
            <person name="Go M."/>
            <person name="Henderson B.A."/>
            <person name="Jones I.B."/>
            <person name="McGettigan J.A."/>
            <person name="Micheletti S.J."/>
            <person name="Nasrallah M.E."/>
            <person name="Ortiz D."/>
            <person name="Piller C.R."/>
            <person name="Privatt S.R."/>
            <person name="Schneider S.L."/>
            <person name="Sharp S."/>
            <person name="Smith T.C."/>
            <person name="Stanton J.D."/>
            <person name="Ullery H.E."/>
            <person name="Wilson R.J."/>
            <person name="Serrano M.G."/>
            <person name="Buck G."/>
            <person name="Lee V."/>
            <person name="Wang Y."/>
            <person name="Carvalho R."/>
            <person name="Voegtly L."/>
            <person name="Shi R."/>
            <person name="Duckworth R."/>
            <person name="Johnson A."/>
            <person name="Loviza R."/>
            <person name="Walstead R."/>
            <person name="Shah Z."/>
            <person name="Kiflezghi M."/>
            <person name="Wade K."/>
            <person name="Ball S.L."/>
            <person name="Bradley K.W."/>
            <person name="Asai D.J."/>
            <person name="Bowman C.A."/>
            <person name="Russell D.A."/>
            <person name="Pope W.H."/>
            <person name="Jacobs-Sera D."/>
            <person name="Hendrix R.W."/>
            <person name="Hatfull G.F."/>
        </authorList>
    </citation>
    <scope>NUCLEOTIDE SEQUENCE [LARGE SCALE GENOMIC DNA]</scope>
    <source>
        <strain evidence="6 7">DSM 27710</strain>
    </source>
</reference>
<dbReference type="GO" id="GO:0016301">
    <property type="term" value="F:kinase activity"/>
    <property type="evidence" value="ECO:0007669"/>
    <property type="project" value="UniProtKB-KW"/>
</dbReference>
<keyword evidence="4" id="KW-0067">ATP-binding</keyword>
<dbReference type="InterPro" id="IPR005218">
    <property type="entry name" value="Diacylglycerol/lipid_kinase"/>
</dbReference>
<dbReference type="PROSITE" id="PS50146">
    <property type="entry name" value="DAGK"/>
    <property type="match status" value="1"/>
</dbReference>
<accession>A0A0K1P8P9</accession>
<dbReference type="InterPro" id="IPR017438">
    <property type="entry name" value="ATP-NAD_kinase_N"/>
</dbReference>
<evidence type="ECO:0000313" key="7">
    <source>
        <dbReference type="Proteomes" id="UP000055590"/>
    </source>
</evidence>
<dbReference type="RefSeq" id="WP_050724424.1">
    <property type="nucleotide sequence ID" value="NZ_CP012332.1"/>
</dbReference>
<dbReference type="OrthoDB" id="142078at2"/>
<dbReference type="Gene3D" id="3.40.50.10330">
    <property type="entry name" value="Probable inorganic polyphosphate/atp-NAD kinase, domain 1"/>
    <property type="match status" value="1"/>
</dbReference>
<dbReference type="PANTHER" id="PTHR12358">
    <property type="entry name" value="SPHINGOSINE KINASE"/>
    <property type="match status" value="1"/>
</dbReference>
<dbReference type="Proteomes" id="UP000055590">
    <property type="component" value="Chromosome"/>
</dbReference>
<dbReference type="Gene3D" id="2.60.200.40">
    <property type="match status" value="1"/>
</dbReference>
<dbReference type="InterPro" id="IPR050187">
    <property type="entry name" value="Lipid_Phosphate_FormReg"/>
</dbReference>
<dbReference type="InterPro" id="IPR016064">
    <property type="entry name" value="NAD/diacylglycerol_kinase_sf"/>
</dbReference>
<evidence type="ECO:0000256" key="4">
    <source>
        <dbReference type="ARBA" id="ARBA00022840"/>
    </source>
</evidence>
<keyword evidence="2" id="KW-0547">Nucleotide-binding</keyword>
<evidence type="ECO:0000256" key="1">
    <source>
        <dbReference type="ARBA" id="ARBA00022679"/>
    </source>
</evidence>
<evidence type="ECO:0000256" key="3">
    <source>
        <dbReference type="ARBA" id="ARBA00022777"/>
    </source>
</evidence>
<sequence>MDRKVVFIVNPKSGNGATGRQWRSLASGLRAQVGDFGELFTTRPQEATALARHALEGGADVVVAVGGDGTINEVLNGFFADDGTPVRQGAALSVLPRGTGSDFLRSLGFASGDAASIGARLAAGRRRQLDVGLVTYERDDGRLERRYFANVASFGTSGLVDRYVNRATKVLGGKASFTIGAVRGLLAYEDRRCRVRFDDGPWEELDITCLAVANGRFFGGGMMVAPDAKMDDGLFDVTIWSGFGLSDFVFQRGRIYDGRHVELKGTRTLRAKRIEATCAEECLLDIDGEAPGRLPSTFEILPGALDLIA</sequence>
<dbReference type="Pfam" id="PF19279">
    <property type="entry name" value="YegS_C"/>
    <property type="match status" value="1"/>
</dbReference>
<dbReference type="PANTHER" id="PTHR12358:SF54">
    <property type="entry name" value="SPHINGOSINE KINASE RELATED PROTEIN"/>
    <property type="match status" value="1"/>
</dbReference>
<dbReference type="KEGG" id="vin:AKJ08_0295"/>
<dbReference type="NCBIfam" id="TIGR00147">
    <property type="entry name" value="YegS/Rv2252/BmrU family lipid kinase"/>
    <property type="match status" value="1"/>
</dbReference>
<evidence type="ECO:0000259" key="5">
    <source>
        <dbReference type="PROSITE" id="PS50146"/>
    </source>
</evidence>
<dbReference type="SUPFAM" id="SSF111331">
    <property type="entry name" value="NAD kinase/diacylglycerol kinase-like"/>
    <property type="match status" value="1"/>
</dbReference>
<keyword evidence="7" id="KW-1185">Reference proteome</keyword>
<dbReference type="Pfam" id="PF00781">
    <property type="entry name" value="DAGK_cat"/>
    <property type="match status" value="1"/>
</dbReference>
<evidence type="ECO:0000313" key="6">
    <source>
        <dbReference type="EMBL" id="AKU89908.1"/>
    </source>
</evidence>
<keyword evidence="1" id="KW-0808">Transferase</keyword>
<name>A0A0K1P8P9_9BACT</name>
<gene>
    <name evidence="6" type="ORF">AKJ08_0295</name>
</gene>
<organism evidence="6 7">
    <name type="scientific">Vulgatibacter incomptus</name>
    <dbReference type="NCBI Taxonomy" id="1391653"/>
    <lineage>
        <taxon>Bacteria</taxon>
        <taxon>Pseudomonadati</taxon>
        <taxon>Myxococcota</taxon>
        <taxon>Myxococcia</taxon>
        <taxon>Myxococcales</taxon>
        <taxon>Cystobacterineae</taxon>
        <taxon>Vulgatibacteraceae</taxon>
        <taxon>Vulgatibacter</taxon>
    </lineage>
</organism>
<dbReference type="GO" id="GO:0008654">
    <property type="term" value="P:phospholipid biosynthetic process"/>
    <property type="evidence" value="ECO:0007669"/>
    <property type="project" value="InterPro"/>
</dbReference>
<dbReference type="GO" id="GO:0005524">
    <property type="term" value="F:ATP binding"/>
    <property type="evidence" value="ECO:0007669"/>
    <property type="project" value="UniProtKB-KW"/>
</dbReference>
<feature type="domain" description="DAGKc" evidence="5">
    <location>
        <begin position="1"/>
        <end position="138"/>
    </location>
</feature>
<dbReference type="InterPro" id="IPR045540">
    <property type="entry name" value="YegS/DAGK_C"/>
</dbReference>
<dbReference type="SMART" id="SM00046">
    <property type="entry name" value="DAGKc"/>
    <property type="match status" value="1"/>
</dbReference>